<evidence type="ECO:0000256" key="1">
    <source>
        <dbReference type="SAM" id="Phobius"/>
    </source>
</evidence>
<gene>
    <name evidence="2" type="ORF">LzC2_04540</name>
</gene>
<keyword evidence="1" id="KW-0812">Transmembrane</keyword>
<evidence type="ECO:0008006" key="4">
    <source>
        <dbReference type="Google" id="ProtNLM"/>
    </source>
</evidence>
<sequence length="85" mass="8571">MATAFGVRLATVLFVASVLRDAARGTDANAALASALLAAAFGFLPGLVAGGACGRLATEQARRELNAELAATSDSDHAATRHETT</sequence>
<feature type="transmembrane region" description="Helical" evidence="1">
    <location>
        <begin position="30"/>
        <end position="53"/>
    </location>
</feature>
<dbReference type="EMBL" id="WTPX01000008">
    <property type="protein sequence ID" value="NNJ24397.1"/>
    <property type="molecule type" value="Genomic_DNA"/>
</dbReference>
<dbReference type="Proteomes" id="UP000609651">
    <property type="component" value="Unassembled WGS sequence"/>
</dbReference>
<protein>
    <recommendedName>
        <fullName evidence="4">MFS transporter</fullName>
    </recommendedName>
</protein>
<reference evidence="2 3" key="1">
    <citation type="journal article" date="2020" name="Syst. Appl. Microbiol.">
        <title>Alienimonas chondri sp. nov., a novel planctomycete isolated from the biofilm of the red alga Chondrus crispus.</title>
        <authorList>
            <person name="Vitorino I."/>
            <person name="Albuquerque L."/>
            <person name="Wiegand S."/>
            <person name="Kallscheuer N."/>
            <person name="da Costa M.S."/>
            <person name="Lobo-da-Cunha A."/>
            <person name="Jogler C."/>
            <person name="Lage O.M."/>
        </authorList>
    </citation>
    <scope>NUCLEOTIDE SEQUENCE [LARGE SCALE GENOMIC DNA]</scope>
    <source>
        <strain evidence="2 3">LzC2</strain>
    </source>
</reference>
<keyword evidence="1" id="KW-1133">Transmembrane helix</keyword>
<keyword evidence="3" id="KW-1185">Reference proteome</keyword>
<accession>A0ABX1V922</accession>
<dbReference type="RefSeq" id="WP_171183302.1">
    <property type="nucleotide sequence ID" value="NZ_WTPX01000008.1"/>
</dbReference>
<proteinExistence type="predicted"/>
<name>A0ABX1V922_9PLAN</name>
<evidence type="ECO:0000313" key="3">
    <source>
        <dbReference type="Proteomes" id="UP000609651"/>
    </source>
</evidence>
<evidence type="ECO:0000313" key="2">
    <source>
        <dbReference type="EMBL" id="NNJ24397.1"/>
    </source>
</evidence>
<keyword evidence="1" id="KW-0472">Membrane</keyword>
<organism evidence="2 3">
    <name type="scientific">Alienimonas chondri</name>
    <dbReference type="NCBI Taxonomy" id="2681879"/>
    <lineage>
        <taxon>Bacteria</taxon>
        <taxon>Pseudomonadati</taxon>
        <taxon>Planctomycetota</taxon>
        <taxon>Planctomycetia</taxon>
        <taxon>Planctomycetales</taxon>
        <taxon>Planctomycetaceae</taxon>
        <taxon>Alienimonas</taxon>
    </lineage>
</organism>
<comment type="caution">
    <text evidence="2">The sequence shown here is derived from an EMBL/GenBank/DDBJ whole genome shotgun (WGS) entry which is preliminary data.</text>
</comment>